<organism evidence="13 14">
    <name type="scientific">Paraliobacillus ryukyuensis</name>
    <dbReference type="NCBI Taxonomy" id="200904"/>
    <lineage>
        <taxon>Bacteria</taxon>
        <taxon>Bacillati</taxon>
        <taxon>Bacillota</taxon>
        <taxon>Bacilli</taxon>
        <taxon>Bacillales</taxon>
        <taxon>Bacillaceae</taxon>
        <taxon>Paraliobacillus</taxon>
    </lineage>
</organism>
<evidence type="ECO:0000256" key="7">
    <source>
        <dbReference type="ARBA" id="ARBA00022695"/>
    </source>
</evidence>
<evidence type="ECO:0000259" key="11">
    <source>
        <dbReference type="Pfam" id="PF01087"/>
    </source>
</evidence>
<dbReference type="PANTHER" id="PTHR39191">
    <property type="entry name" value="GALACTOSE-1-PHOSPHATE URIDYLYLTRANSFERASE"/>
    <property type="match status" value="1"/>
</dbReference>
<feature type="domain" description="Galactose-1-phosphate uridyl transferase C-terminal" evidence="12">
    <location>
        <begin position="250"/>
        <end position="442"/>
    </location>
</feature>
<proteinExistence type="inferred from homology"/>
<gene>
    <name evidence="10" type="primary">galT</name>
    <name evidence="13" type="ORF">DES48_102197</name>
</gene>
<dbReference type="NCBIfam" id="NF003629">
    <property type="entry name" value="PRK05270.1-2"/>
    <property type="match status" value="1"/>
</dbReference>
<evidence type="ECO:0000256" key="1">
    <source>
        <dbReference type="ARBA" id="ARBA00001107"/>
    </source>
</evidence>
<sequence length="499" mass="57497">MLSEDVFQTIDQLIEKSIANKLMTRLDQRYVRNQILGLLKLDSFDETNYQSSNETVPALLDTLVTYAVDKNIIDNILSDKEILRAQIMNCFLSNPTEINQTFYQKYQVHPQAATDYFYKLSKSSNYIQTDRIAKNIHYKVASPYGDLDITINLSKPEKDLEQLKKEREMKQTIQYPQCVLCAENEGYIGHIGHPARSNHRIIEVPLDEEIWFLQYSPYVYYNEHCILLSSEHRPMKINRATFERLTGFVEKFPHYFMGSNADIPIVGGSILAHDHYQGGHYAFAMTKAKEKYPFPLATFPTVSASIVNWPLSVLRLRSQSKKDIIDAATFILGKWRNYNDPSVEIIAYSAETNHNTITPIARIRGQQFELDLILRNNRTTSTYPYGIFHPHEDVHHIKKENIGLIEAMGLAVLPPRLKKELGEIRAHLSNPKSPVASYHQSWVSQIKAQHSDINEQNVEQIISQELGKKFVRVLEDSGVFKSNLEGNEAFKRFIRTLNE</sequence>
<dbReference type="AlphaFoldDB" id="A0A366EG56"/>
<dbReference type="Pfam" id="PF02744">
    <property type="entry name" value="GalP_UDP_tr_C"/>
    <property type="match status" value="1"/>
</dbReference>
<evidence type="ECO:0000313" key="14">
    <source>
        <dbReference type="Proteomes" id="UP000252254"/>
    </source>
</evidence>
<evidence type="ECO:0000256" key="5">
    <source>
        <dbReference type="ARBA" id="ARBA00022490"/>
    </source>
</evidence>
<dbReference type="GO" id="GO:0005737">
    <property type="term" value="C:cytoplasm"/>
    <property type="evidence" value="ECO:0007669"/>
    <property type="project" value="UniProtKB-SubCell"/>
</dbReference>
<dbReference type="UniPathway" id="UPA00214"/>
<evidence type="ECO:0000256" key="6">
    <source>
        <dbReference type="ARBA" id="ARBA00022679"/>
    </source>
</evidence>
<name>A0A366EG56_9BACI</name>
<comment type="similarity">
    <text evidence="4 10">Belongs to the galactose-1-phosphate uridylyltransferase type 2 family.</text>
</comment>
<dbReference type="GO" id="GO:0006012">
    <property type="term" value="P:galactose metabolic process"/>
    <property type="evidence" value="ECO:0007669"/>
    <property type="project" value="UniProtKB-UniRule"/>
</dbReference>
<evidence type="ECO:0000256" key="10">
    <source>
        <dbReference type="HAMAP-Rule" id="MF_00571"/>
    </source>
</evidence>
<evidence type="ECO:0000313" key="13">
    <source>
        <dbReference type="EMBL" id="RBP00435.1"/>
    </source>
</evidence>
<dbReference type="InterPro" id="IPR000766">
    <property type="entry name" value="GalP_uridyl_Trfase_II"/>
</dbReference>
<dbReference type="EMBL" id="QNRI01000002">
    <property type="protein sequence ID" value="RBP00435.1"/>
    <property type="molecule type" value="Genomic_DNA"/>
</dbReference>
<dbReference type="Pfam" id="PF01087">
    <property type="entry name" value="GalP_UDP_transf"/>
    <property type="match status" value="1"/>
</dbReference>
<keyword evidence="6 10" id="KW-0808">Transferase</keyword>
<comment type="caution">
    <text evidence="13">The sequence shown here is derived from an EMBL/GenBank/DDBJ whole genome shotgun (WGS) entry which is preliminary data.</text>
</comment>
<evidence type="ECO:0000256" key="8">
    <source>
        <dbReference type="ARBA" id="ARBA00023144"/>
    </source>
</evidence>
<evidence type="ECO:0000256" key="4">
    <source>
        <dbReference type="ARBA" id="ARBA00008706"/>
    </source>
</evidence>
<dbReference type="OrthoDB" id="2293at2"/>
<evidence type="ECO:0000256" key="2">
    <source>
        <dbReference type="ARBA" id="ARBA00004496"/>
    </source>
</evidence>
<keyword evidence="5 10" id="KW-0963">Cytoplasm</keyword>
<keyword evidence="9 10" id="KW-0119">Carbohydrate metabolism</keyword>
<comment type="pathway">
    <text evidence="3 10">Carbohydrate metabolism; galactose metabolism.</text>
</comment>
<dbReference type="InterPro" id="IPR005849">
    <property type="entry name" value="GalP_Utransf_N"/>
</dbReference>
<dbReference type="Proteomes" id="UP000252254">
    <property type="component" value="Unassembled WGS sequence"/>
</dbReference>
<accession>A0A366EG56</accession>
<protein>
    <recommendedName>
        <fullName evidence="10">Galactose-1-phosphate uridylyltransferase</fullName>
        <shortName evidence="10">Gal-1-P uridylyltransferase</shortName>
        <ecNumber evidence="10">2.7.7.12</ecNumber>
    </recommendedName>
    <alternativeName>
        <fullName evidence="10">UDP-glucose--hexose-1-phosphate uridylyltransferase</fullName>
    </alternativeName>
</protein>
<keyword evidence="8 10" id="KW-0299">Galactose metabolism</keyword>
<dbReference type="PIRSF" id="PIRSF006005">
    <property type="entry name" value="GalT_BS"/>
    <property type="match status" value="1"/>
</dbReference>
<keyword evidence="7 10" id="KW-0548">Nucleotidyltransferase</keyword>
<evidence type="ECO:0000256" key="9">
    <source>
        <dbReference type="ARBA" id="ARBA00023277"/>
    </source>
</evidence>
<evidence type="ECO:0000256" key="3">
    <source>
        <dbReference type="ARBA" id="ARBA00004947"/>
    </source>
</evidence>
<dbReference type="InterPro" id="IPR005850">
    <property type="entry name" value="GalP_Utransf_C"/>
</dbReference>
<dbReference type="NCBIfam" id="TIGR01239">
    <property type="entry name" value="galT_2"/>
    <property type="match status" value="1"/>
</dbReference>
<comment type="subcellular location">
    <subcellularLocation>
        <location evidence="2 10">Cytoplasm</location>
    </subcellularLocation>
</comment>
<feature type="domain" description="Galactose-1-phosphate uridyl transferase N-terminal" evidence="11">
    <location>
        <begin position="25"/>
        <end position="234"/>
    </location>
</feature>
<reference evidence="13 14" key="1">
    <citation type="submission" date="2018-06" db="EMBL/GenBank/DDBJ databases">
        <title>Genomic Encyclopedia of Type Strains, Phase IV (KMG-IV): sequencing the most valuable type-strain genomes for metagenomic binning, comparative biology and taxonomic classification.</title>
        <authorList>
            <person name="Goeker M."/>
        </authorList>
    </citation>
    <scope>NUCLEOTIDE SEQUENCE [LARGE SCALE GENOMIC DNA]</scope>
    <source>
        <strain evidence="13 14">DSM 15140</strain>
    </source>
</reference>
<dbReference type="HAMAP" id="MF_00571">
    <property type="entry name" value="GalP_UDP_trans"/>
    <property type="match status" value="1"/>
</dbReference>
<dbReference type="EC" id="2.7.7.12" evidence="10"/>
<dbReference type="GO" id="GO:0008108">
    <property type="term" value="F:UDP-glucose:hexose-1-phosphate uridylyltransferase activity"/>
    <property type="evidence" value="ECO:0007669"/>
    <property type="project" value="UniProtKB-UniRule"/>
</dbReference>
<dbReference type="STRING" id="200904.GCA_900168775_00471"/>
<dbReference type="PANTHER" id="PTHR39191:SF1">
    <property type="entry name" value="DUF4922 DOMAIN-CONTAINING PROTEIN"/>
    <property type="match status" value="1"/>
</dbReference>
<dbReference type="RefSeq" id="WP_113867141.1">
    <property type="nucleotide sequence ID" value="NZ_BAABQN010000002.1"/>
</dbReference>
<evidence type="ECO:0000259" key="12">
    <source>
        <dbReference type="Pfam" id="PF02744"/>
    </source>
</evidence>
<keyword evidence="14" id="KW-1185">Reference proteome</keyword>
<comment type="catalytic activity">
    <reaction evidence="1 10">
        <text>alpha-D-galactose 1-phosphate + UDP-alpha-D-glucose = alpha-D-glucose 1-phosphate + UDP-alpha-D-galactose</text>
        <dbReference type="Rhea" id="RHEA:13989"/>
        <dbReference type="ChEBI" id="CHEBI:58336"/>
        <dbReference type="ChEBI" id="CHEBI:58601"/>
        <dbReference type="ChEBI" id="CHEBI:58885"/>
        <dbReference type="ChEBI" id="CHEBI:66914"/>
        <dbReference type="EC" id="2.7.7.12"/>
    </reaction>
</comment>